<dbReference type="STRING" id="1907.SGLAU_01930"/>
<keyword evidence="3" id="KW-1185">Reference proteome</keyword>
<gene>
    <name evidence="2" type="ORF">SGLAU_01930</name>
</gene>
<dbReference type="SUPFAM" id="SSF109604">
    <property type="entry name" value="HD-domain/PDEase-like"/>
    <property type="match status" value="1"/>
</dbReference>
<evidence type="ECO:0000313" key="3">
    <source>
        <dbReference type="Proteomes" id="UP000029482"/>
    </source>
</evidence>
<dbReference type="PANTHER" id="PTHR35569">
    <property type="entry name" value="CYANAMIDE HYDRATASE DDI2-RELATED"/>
    <property type="match status" value="1"/>
</dbReference>
<name>A0A089X5V8_STRGA</name>
<dbReference type="EMBL" id="CP009438">
    <property type="protein sequence ID" value="AIR96414.1"/>
    <property type="molecule type" value="Genomic_DNA"/>
</dbReference>
<dbReference type="RefSeq" id="WP_043497760.1">
    <property type="nucleotide sequence ID" value="NZ_CP009438.1"/>
</dbReference>
<dbReference type="PANTHER" id="PTHR35569:SF1">
    <property type="entry name" value="CYANAMIDE HYDRATASE DDI2-RELATED"/>
    <property type="match status" value="1"/>
</dbReference>
<dbReference type="OrthoDB" id="8478129at2"/>
<accession>A0A089X5V8</accession>
<dbReference type="AlphaFoldDB" id="A0A089X5V8"/>
<feature type="domain" description="HD" evidence="1">
    <location>
        <begin position="34"/>
        <end position="124"/>
    </location>
</feature>
<dbReference type="CDD" id="cd00077">
    <property type="entry name" value="HDc"/>
    <property type="match status" value="1"/>
</dbReference>
<dbReference type="Gene3D" id="1.10.3210.10">
    <property type="entry name" value="Hypothetical protein af1432"/>
    <property type="match status" value="1"/>
</dbReference>
<dbReference type="HOGENOM" id="CLU_070871_3_0_11"/>
<evidence type="ECO:0000313" key="2">
    <source>
        <dbReference type="EMBL" id="AIR96414.1"/>
    </source>
</evidence>
<dbReference type="KEGG" id="sgu:SGLAU_01930"/>
<reference evidence="3" key="1">
    <citation type="journal article" date="2015" name="J. Biotechnol.">
        <title>Complete genome sequence of the actinobacterium Streptomyces glaucescens GLA.O (DSM 40922) consisting of a linear chromosome and one linear plasmid.</title>
        <authorList>
            <person name="Ortseifen V."/>
            <person name="Winkler A."/>
            <person name="Albersmeier A."/>
            <person name="Wendler S."/>
            <person name="Puhler A."/>
            <person name="Kalinowski J."/>
            <person name="Ruckert C."/>
        </authorList>
    </citation>
    <scope>NUCLEOTIDE SEQUENCE [LARGE SCALE GENOMIC DNA]</scope>
    <source>
        <strain evidence="3">DSM 40922 / GLA O</strain>
    </source>
</reference>
<dbReference type="eggNOG" id="COG1418">
    <property type="taxonomic scope" value="Bacteria"/>
</dbReference>
<dbReference type="Pfam" id="PF01966">
    <property type="entry name" value="HD"/>
    <property type="match status" value="1"/>
</dbReference>
<evidence type="ECO:0000259" key="1">
    <source>
        <dbReference type="Pfam" id="PF01966"/>
    </source>
</evidence>
<dbReference type="InterPro" id="IPR006674">
    <property type="entry name" value="HD_domain"/>
</dbReference>
<sequence>MTTQTISGVPSLPDTPVARRALALVRDTESTATANHSIRAWLFARLRADHEGAVPGRDYDPQLLFLACVLHDIGLTEAGDRHQRFEVDGADTAAEFLTGQGLPAPDVDAVWEAIALHTSPGIAERRGPLCALVHQGTGMDFGIGTECVDDETGARIHAAYPRLSMATTLTDEIVAQARRRPEKAPHFTVAGELLRERSAPPYTTWMETHAASGRWGN</sequence>
<dbReference type="Proteomes" id="UP000029482">
    <property type="component" value="Chromosome"/>
</dbReference>
<dbReference type="InterPro" id="IPR003607">
    <property type="entry name" value="HD/PDEase_dom"/>
</dbReference>
<proteinExistence type="predicted"/>
<protein>
    <recommendedName>
        <fullName evidence="1">HD domain-containing protein</fullName>
    </recommendedName>
</protein>
<organism evidence="2 3">
    <name type="scientific">Streptomyces glaucescens</name>
    <dbReference type="NCBI Taxonomy" id="1907"/>
    <lineage>
        <taxon>Bacteria</taxon>
        <taxon>Bacillati</taxon>
        <taxon>Actinomycetota</taxon>
        <taxon>Actinomycetes</taxon>
        <taxon>Kitasatosporales</taxon>
        <taxon>Streptomycetaceae</taxon>
        <taxon>Streptomyces</taxon>
    </lineage>
</organism>